<dbReference type="EMBL" id="UINC01179137">
    <property type="protein sequence ID" value="SVD87664.1"/>
    <property type="molecule type" value="Genomic_DNA"/>
</dbReference>
<reference evidence="1" key="1">
    <citation type="submission" date="2018-05" db="EMBL/GenBank/DDBJ databases">
        <authorList>
            <person name="Lanie J.A."/>
            <person name="Ng W.-L."/>
            <person name="Kazmierczak K.M."/>
            <person name="Andrzejewski T.M."/>
            <person name="Davidsen T.M."/>
            <person name="Wayne K.J."/>
            <person name="Tettelin H."/>
            <person name="Glass J.I."/>
            <person name="Rusch D."/>
            <person name="Podicherti R."/>
            <person name="Tsui H.-C.T."/>
            <person name="Winkler M.E."/>
        </authorList>
    </citation>
    <scope>NUCLEOTIDE SEQUENCE</scope>
</reference>
<name>A0A382YWQ8_9ZZZZ</name>
<evidence type="ECO:0000313" key="1">
    <source>
        <dbReference type="EMBL" id="SVD87664.1"/>
    </source>
</evidence>
<proteinExistence type="predicted"/>
<protein>
    <submittedName>
        <fullName evidence="1">Uncharacterized protein</fullName>
    </submittedName>
</protein>
<gene>
    <name evidence="1" type="ORF">METZ01_LOCUS440518</name>
</gene>
<accession>A0A382YWQ8</accession>
<dbReference type="AlphaFoldDB" id="A0A382YWQ8"/>
<sequence>MKLIPNLLFGLLLGAIIFTGSVAHLAVGKKKAKDKQSEVAKPDFQEVFKKLDAGARAAMKKDPKEGLKEV</sequence>
<organism evidence="1">
    <name type="scientific">marine metagenome</name>
    <dbReference type="NCBI Taxonomy" id="408172"/>
    <lineage>
        <taxon>unclassified sequences</taxon>
        <taxon>metagenomes</taxon>
        <taxon>ecological metagenomes</taxon>
    </lineage>
</organism>
<feature type="non-terminal residue" evidence="1">
    <location>
        <position position="70"/>
    </location>
</feature>